<evidence type="ECO:0000256" key="2">
    <source>
        <dbReference type="ARBA" id="ARBA00022801"/>
    </source>
</evidence>
<accession>A0ABU3Q402</accession>
<evidence type="ECO:0000256" key="1">
    <source>
        <dbReference type="ARBA" id="ARBA00022741"/>
    </source>
</evidence>
<comment type="caution">
    <text evidence="11">The sequence shown here is derived from an EMBL/GenBank/DDBJ whole genome shotgun (WGS) entry which is preliminary data.</text>
</comment>
<feature type="short sequence motif" description="Q motif" evidence="6">
    <location>
        <begin position="1"/>
        <end position="29"/>
    </location>
</feature>
<dbReference type="EC" id="3.6.4.-" evidence="11"/>
<sequence length="436" mass="48035">MSFEDLGLSQPVLQALALKEYTKSTPIQEQAIPMLLQGRDLLGIAQTGTGKTAAFMLPSIDRLTLSDKRPQRGTCRMLVLAPTRELASQIAESARAYGRFSHISVATVFGGTSINKNRQDLSRGVDVLVATPGRLLDLIDQRILDLRNVEILVLDEADQMLDLGFIHDLKRIVKVLPVKRQSLFFSATMPKTIKDLADKFLTDPAQVSVAPQATTVERVDQYVTFVQQAEKQALLTMMLRAGFGERGNMDRVLIFTRTKHGADRVVKLLAGNGIAANAIHGNKSQPQRERALAEFKHGKVKILIATDIAARGIDVSGVSHVINFELPNVAEQYVHRIGRTARAGAAGVAIAYCADDEKAYLKGIERITRQKIEIVPLPENFVAEANRIKATRTGPPVVERTENDRNRVRRPKSRRPSFGAAGAPKTNRARRRASGR</sequence>
<feature type="domain" description="Helicase ATP-binding" evidence="8">
    <location>
        <begin position="32"/>
        <end position="207"/>
    </location>
</feature>
<dbReference type="InterPro" id="IPR050079">
    <property type="entry name" value="DEAD_box_RNA_helicase"/>
</dbReference>
<comment type="similarity">
    <text evidence="5">Belongs to the DEAD box helicase family.</text>
</comment>
<dbReference type="PROSITE" id="PS51192">
    <property type="entry name" value="HELICASE_ATP_BIND_1"/>
    <property type="match status" value="1"/>
</dbReference>
<keyword evidence="3 11" id="KW-0347">Helicase</keyword>
<evidence type="ECO:0000256" key="4">
    <source>
        <dbReference type="ARBA" id="ARBA00022840"/>
    </source>
</evidence>
<dbReference type="PROSITE" id="PS51194">
    <property type="entry name" value="HELICASE_CTER"/>
    <property type="match status" value="1"/>
</dbReference>
<evidence type="ECO:0000313" key="12">
    <source>
        <dbReference type="Proteomes" id="UP001259572"/>
    </source>
</evidence>
<dbReference type="InterPro" id="IPR001650">
    <property type="entry name" value="Helicase_C-like"/>
</dbReference>
<evidence type="ECO:0000259" key="9">
    <source>
        <dbReference type="PROSITE" id="PS51194"/>
    </source>
</evidence>
<feature type="domain" description="Helicase C-terminal" evidence="9">
    <location>
        <begin position="218"/>
        <end position="383"/>
    </location>
</feature>
<gene>
    <name evidence="11" type="ORF">RQX22_04140</name>
</gene>
<protein>
    <submittedName>
        <fullName evidence="11">DEAD/DEAH box helicase</fullName>
        <ecNumber evidence="11">3.6.4.-</ecNumber>
    </submittedName>
</protein>
<evidence type="ECO:0000259" key="10">
    <source>
        <dbReference type="PROSITE" id="PS51195"/>
    </source>
</evidence>
<dbReference type="SUPFAM" id="SSF52540">
    <property type="entry name" value="P-loop containing nucleoside triphosphate hydrolases"/>
    <property type="match status" value="1"/>
</dbReference>
<evidence type="ECO:0000259" key="8">
    <source>
        <dbReference type="PROSITE" id="PS51192"/>
    </source>
</evidence>
<dbReference type="InterPro" id="IPR014014">
    <property type="entry name" value="RNA_helicase_DEAD_Q_motif"/>
</dbReference>
<organism evidence="11 12">
    <name type="scientific">Sphingosinicella rhizophila</name>
    <dbReference type="NCBI Taxonomy" id="3050082"/>
    <lineage>
        <taxon>Bacteria</taxon>
        <taxon>Pseudomonadati</taxon>
        <taxon>Pseudomonadota</taxon>
        <taxon>Alphaproteobacteria</taxon>
        <taxon>Sphingomonadales</taxon>
        <taxon>Sphingosinicellaceae</taxon>
        <taxon>Sphingosinicella</taxon>
    </lineage>
</organism>
<dbReference type="Pfam" id="PF00270">
    <property type="entry name" value="DEAD"/>
    <property type="match status" value="1"/>
</dbReference>
<dbReference type="RefSeq" id="WP_315723926.1">
    <property type="nucleotide sequence ID" value="NZ_JAVUPU010000002.1"/>
</dbReference>
<dbReference type="CDD" id="cd00268">
    <property type="entry name" value="DEADc"/>
    <property type="match status" value="1"/>
</dbReference>
<feature type="region of interest" description="Disordered" evidence="7">
    <location>
        <begin position="392"/>
        <end position="436"/>
    </location>
</feature>
<dbReference type="InterPro" id="IPR011545">
    <property type="entry name" value="DEAD/DEAH_box_helicase_dom"/>
</dbReference>
<dbReference type="PROSITE" id="PS51195">
    <property type="entry name" value="Q_MOTIF"/>
    <property type="match status" value="1"/>
</dbReference>
<dbReference type="InterPro" id="IPR014001">
    <property type="entry name" value="Helicase_ATP-bd"/>
</dbReference>
<dbReference type="GO" id="GO:0016787">
    <property type="term" value="F:hydrolase activity"/>
    <property type="evidence" value="ECO:0007669"/>
    <property type="project" value="UniProtKB-KW"/>
</dbReference>
<keyword evidence="12" id="KW-1185">Reference proteome</keyword>
<dbReference type="EMBL" id="JAVUPU010000002">
    <property type="protein sequence ID" value="MDT9598140.1"/>
    <property type="molecule type" value="Genomic_DNA"/>
</dbReference>
<evidence type="ECO:0000256" key="6">
    <source>
        <dbReference type="PROSITE-ProRule" id="PRU00552"/>
    </source>
</evidence>
<evidence type="ECO:0000256" key="5">
    <source>
        <dbReference type="ARBA" id="ARBA00038437"/>
    </source>
</evidence>
<keyword evidence="2 11" id="KW-0378">Hydrolase</keyword>
<dbReference type="SMART" id="SM00487">
    <property type="entry name" value="DEXDc"/>
    <property type="match status" value="1"/>
</dbReference>
<evidence type="ECO:0000256" key="3">
    <source>
        <dbReference type="ARBA" id="ARBA00022806"/>
    </source>
</evidence>
<name>A0ABU3Q402_9SPHN</name>
<dbReference type="Gene3D" id="3.40.50.300">
    <property type="entry name" value="P-loop containing nucleotide triphosphate hydrolases"/>
    <property type="match status" value="2"/>
</dbReference>
<feature type="domain" description="DEAD-box RNA helicase Q" evidence="10">
    <location>
        <begin position="1"/>
        <end position="29"/>
    </location>
</feature>
<evidence type="ECO:0000256" key="7">
    <source>
        <dbReference type="SAM" id="MobiDB-lite"/>
    </source>
</evidence>
<dbReference type="GO" id="GO:0004386">
    <property type="term" value="F:helicase activity"/>
    <property type="evidence" value="ECO:0007669"/>
    <property type="project" value="UniProtKB-KW"/>
</dbReference>
<dbReference type="PANTHER" id="PTHR47959">
    <property type="entry name" value="ATP-DEPENDENT RNA HELICASE RHLE-RELATED"/>
    <property type="match status" value="1"/>
</dbReference>
<keyword evidence="4" id="KW-0067">ATP-binding</keyword>
<dbReference type="InterPro" id="IPR044742">
    <property type="entry name" value="DEAD/DEAH_RhlB"/>
</dbReference>
<proteinExistence type="inferred from homology"/>
<dbReference type="SMART" id="SM00490">
    <property type="entry name" value="HELICc"/>
    <property type="match status" value="1"/>
</dbReference>
<dbReference type="Pfam" id="PF00271">
    <property type="entry name" value="Helicase_C"/>
    <property type="match status" value="1"/>
</dbReference>
<reference evidence="11 12" key="1">
    <citation type="submission" date="2023-05" db="EMBL/GenBank/DDBJ databases">
        <authorList>
            <person name="Guo Y."/>
        </authorList>
    </citation>
    <scope>NUCLEOTIDE SEQUENCE [LARGE SCALE GENOMIC DNA]</scope>
    <source>
        <strain evidence="11 12">GR2756</strain>
    </source>
</reference>
<dbReference type="CDD" id="cd18787">
    <property type="entry name" value="SF2_C_DEAD"/>
    <property type="match status" value="1"/>
</dbReference>
<evidence type="ECO:0000313" key="11">
    <source>
        <dbReference type="EMBL" id="MDT9598140.1"/>
    </source>
</evidence>
<feature type="compositionally biased region" description="Basic residues" evidence="7">
    <location>
        <begin position="427"/>
        <end position="436"/>
    </location>
</feature>
<dbReference type="Proteomes" id="UP001259572">
    <property type="component" value="Unassembled WGS sequence"/>
</dbReference>
<dbReference type="PANTHER" id="PTHR47959:SF13">
    <property type="entry name" value="ATP-DEPENDENT RNA HELICASE RHLE"/>
    <property type="match status" value="1"/>
</dbReference>
<keyword evidence="1" id="KW-0547">Nucleotide-binding</keyword>
<dbReference type="InterPro" id="IPR027417">
    <property type="entry name" value="P-loop_NTPase"/>
</dbReference>